<dbReference type="AlphaFoldDB" id="K8EUP0"/>
<sequence length="184" mass="21720">MKENNQSLLSKKWIIDSLLYLLKTKPYSEITITEITKKAGVARLTFYRNFESKDQILITRSNYLFQEYLDEIRQNGKITSIQQALLQCFNNWQRDSQVMELLIKNDLIYLIEQPFYTFLEKIIEEIPDLDNLDNTQKIFVLGRVTRTMLDWISTKSTKSSTEITESILTLIDLRYLVNSSKNDD</sequence>
<dbReference type="GO" id="GO:0003677">
    <property type="term" value="F:DNA binding"/>
    <property type="evidence" value="ECO:0007669"/>
    <property type="project" value="UniProtKB-UniRule"/>
</dbReference>
<dbReference type="HOGENOM" id="CLU_087539_6_3_9"/>
<dbReference type="KEGG" id="cml:BN424_2915"/>
<dbReference type="STRING" id="1234679.BN424_2915"/>
<dbReference type="EMBL" id="HE999757">
    <property type="protein sequence ID" value="CCO12336.2"/>
    <property type="molecule type" value="Genomic_DNA"/>
</dbReference>
<feature type="DNA-binding region" description="H-T-H motif" evidence="2">
    <location>
        <begin position="31"/>
        <end position="50"/>
    </location>
</feature>
<dbReference type="RefSeq" id="WP_015077355.1">
    <property type="nucleotide sequence ID" value="NC_019425.2"/>
</dbReference>
<organism evidence="4 5">
    <name type="scientific">Carnobacterium maltaromaticum LMA28</name>
    <dbReference type="NCBI Taxonomy" id="1234679"/>
    <lineage>
        <taxon>Bacteria</taxon>
        <taxon>Bacillati</taxon>
        <taxon>Bacillota</taxon>
        <taxon>Bacilli</taxon>
        <taxon>Lactobacillales</taxon>
        <taxon>Carnobacteriaceae</taxon>
        <taxon>Carnobacterium</taxon>
    </lineage>
</organism>
<dbReference type="OrthoDB" id="9810250at2"/>
<dbReference type="InterPro" id="IPR001647">
    <property type="entry name" value="HTH_TetR"/>
</dbReference>
<feature type="domain" description="HTH tetR-type" evidence="3">
    <location>
        <begin position="8"/>
        <end position="68"/>
    </location>
</feature>
<keyword evidence="5" id="KW-1185">Reference proteome</keyword>
<dbReference type="SUPFAM" id="SSF46689">
    <property type="entry name" value="Homeodomain-like"/>
    <property type="match status" value="1"/>
</dbReference>
<keyword evidence="1 2" id="KW-0238">DNA-binding</keyword>
<name>K8EUP0_CARML</name>
<dbReference type="PROSITE" id="PS50977">
    <property type="entry name" value="HTH_TETR_2"/>
    <property type="match status" value="1"/>
</dbReference>
<dbReference type="PANTHER" id="PTHR43479:SF11">
    <property type="entry name" value="ACREF_ENVCD OPERON REPRESSOR-RELATED"/>
    <property type="match status" value="1"/>
</dbReference>
<evidence type="ECO:0000256" key="2">
    <source>
        <dbReference type="PROSITE-ProRule" id="PRU00335"/>
    </source>
</evidence>
<dbReference type="InterPro" id="IPR009057">
    <property type="entry name" value="Homeodomain-like_sf"/>
</dbReference>
<proteinExistence type="predicted"/>
<dbReference type="Gene3D" id="1.10.357.10">
    <property type="entry name" value="Tetracycline Repressor, domain 2"/>
    <property type="match status" value="1"/>
</dbReference>
<dbReference type="InterPro" id="IPR050624">
    <property type="entry name" value="HTH-type_Tx_Regulator"/>
</dbReference>
<reference evidence="5" key="1">
    <citation type="journal article" date="2013" name="Genome Announc.">
        <title>Complete Chromosome Sequence of Carnobacterium maltaromaticum LMA 28.</title>
        <authorList>
            <person name="Cailliez-Grimal C."/>
            <person name="Chaillou S."/>
            <person name="Anba-Mondoloni J."/>
            <person name="Loux V."/>
            <person name="Afzal M.I."/>
            <person name="Rahman A."/>
            <person name="Kergourlay G."/>
            <person name="Champomier-Verges M.C."/>
            <person name="Zagorec M."/>
            <person name="Dalgaard P."/>
            <person name="Leisner J.J."/>
            <person name="Prevost H."/>
            <person name="Revol-Junelles A.M."/>
            <person name="Borges F."/>
        </authorList>
    </citation>
    <scope>NUCLEOTIDE SEQUENCE</scope>
    <source>
        <strain evidence="5">LMA28</strain>
    </source>
</reference>
<dbReference type="eggNOG" id="COG1309">
    <property type="taxonomic scope" value="Bacteria"/>
</dbReference>
<gene>
    <name evidence="4" type="ORF">BN424_2915</name>
</gene>
<dbReference type="Proteomes" id="UP000000212">
    <property type="component" value="Chromosome"/>
</dbReference>
<evidence type="ECO:0000256" key="1">
    <source>
        <dbReference type="ARBA" id="ARBA00023125"/>
    </source>
</evidence>
<dbReference type="PANTHER" id="PTHR43479">
    <property type="entry name" value="ACREF/ENVCD OPERON REPRESSOR-RELATED"/>
    <property type="match status" value="1"/>
</dbReference>
<protein>
    <submittedName>
        <fullName evidence="4">Bacterial regulatory s, tetR family protein</fullName>
    </submittedName>
</protein>
<evidence type="ECO:0000313" key="5">
    <source>
        <dbReference type="Proteomes" id="UP000000212"/>
    </source>
</evidence>
<evidence type="ECO:0000259" key="3">
    <source>
        <dbReference type="PROSITE" id="PS50977"/>
    </source>
</evidence>
<evidence type="ECO:0000313" key="4">
    <source>
        <dbReference type="EMBL" id="CCO12336.2"/>
    </source>
</evidence>
<dbReference type="Pfam" id="PF00440">
    <property type="entry name" value="TetR_N"/>
    <property type="match status" value="1"/>
</dbReference>
<accession>K8EUP0</accession>